<protein>
    <submittedName>
        <fullName evidence="3">Transmembrane protein KIAA1109-like</fullName>
    </submittedName>
</protein>
<dbReference type="AlphaFoldDB" id="A0A1S4EQP0"/>
<evidence type="ECO:0000259" key="1">
    <source>
        <dbReference type="Pfam" id="PF20413"/>
    </source>
</evidence>
<reference evidence="3" key="1">
    <citation type="submission" date="2025-08" db="UniProtKB">
        <authorList>
            <consortium name="RefSeq"/>
        </authorList>
    </citation>
    <scope>IDENTIFICATION</scope>
</reference>
<dbReference type="PaxDb" id="121845-A0A1S4EQP0"/>
<feature type="domain" description="Bridge-like lipid transfer protein family member 1 N-terminal" evidence="1">
    <location>
        <begin position="101"/>
        <end position="284"/>
    </location>
</feature>
<dbReference type="Proteomes" id="UP000079169">
    <property type="component" value="Unplaced"/>
</dbReference>
<feature type="non-terminal residue" evidence="3">
    <location>
        <position position="1"/>
    </location>
</feature>
<feature type="domain" description="Bridge-like lipid transfer protein family member 1 N-terminal" evidence="1">
    <location>
        <begin position="1"/>
        <end position="98"/>
    </location>
</feature>
<dbReference type="PANTHER" id="PTHR31640:SF1">
    <property type="entry name" value="BRIDGE-LIKE LIPID TRANSFER PROTEIN FAMILY MEMBER 1"/>
    <property type="match status" value="1"/>
</dbReference>
<dbReference type="STRING" id="121845.A0A1S4EQP0"/>
<dbReference type="KEGG" id="dci:103521789"/>
<dbReference type="RefSeq" id="XP_017304377.2">
    <property type="nucleotide sequence ID" value="XM_017448888.2"/>
</dbReference>
<dbReference type="InterPro" id="IPR033616">
    <property type="entry name" value="BLTP1"/>
</dbReference>
<dbReference type="GO" id="GO:0048488">
    <property type="term" value="P:synaptic vesicle endocytosis"/>
    <property type="evidence" value="ECO:0007669"/>
    <property type="project" value="TreeGrafter"/>
</dbReference>
<sequence length="300" mass="33699">IINDWSTKSKPDLLHFVPYTWRLTVLLKEFELITLANESNWIDCSSQHQENSHIAICGDLFDFSFDLPFDDFLPATLPLRFWIQGESVDLALFLPEVYSITTDRVLNRTSKDKHLQQGHLMLSGLQIRGHAMFSDTGRSLDQETLEYAWQLEIQLGKLSGKFTSPQLYHVITGLETLVLLITDPESKLQAPRLPPECHHGIPPLTCPESDADGKYRCPSGDDIKYRMTRVCIDAIDLYLIESGTALNLWASPLRLATCNLHGNHVKAGVTAVLPAVRLRQLICAGQQQQVSNLAATFGNM</sequence>
<dbReference type="PANTHER" id="PTHR31640">
    <property type="entry name" value="TRANSMEMBRANE PROTEIN KIAA1109"/>
    <property type="match status" value="1"/>
</dbReference>
<evidence type="ECO:0000313" key="3">
    <source>
        <dbReference type="RefSeq" id="XP_017304377.2"/>
    </source>
</evidence>
<dbReference type="InterPro" id="IPR047104">
    <property type="entry name" value="BLTP1_N"/>
</dbReference>
<evidence type="ECO:0000313" key="2">
    <source>
        <dbReference type="Proteomes" id="UP000079169"/>
    </source>
</evidence>
<proteinExistence type="predicted"/>
<dbReference type="GO" id="GO:0098793">
    <property type="term" value="C:presynapse"/>
    <property type="evidence" value="ECO:0007669"/>
    <property type="project" value="GOC"/>
</dbReference>
<name>A0A1S4EQP0_DIACI</name>
<keyword evidence="2" id="KW-1185">Reference proteome</keyword>
<organism evidence="2 3">
    <name type="scientific">Diaphorina citri</name>
    <name type="common">Asian citrus psyllid</name>
    <dbReference type="NCBI Taxonomy" id="121845"/>
    <lineage>
        <taxon>Eukaryota</taxon>
        <taxon>Metazoa</taxon>
        <taxon>Ecdysozoa</taxon>
        <taxon>Arthropoda</taxon>
        <taxon>Hexapoda</taxon>
        <taxon>Insecta</taxon>
        <taxon>Pterygota</taxon>
        <taxon>Neoptera</taxon>
        <taxon>Paraneoptera</taxon>
        <taxon>Hemiptera</taxon>
        <taxon>Sternorrhyncha</taxon>
        <taxon>Psylloidea</taxon>
        <taxon>Psyllidae</taxon>
        <taxon>Diaphorininae</taxon>
        <taxon>Diaphorina</taxon>
    </lineage>
</organism>
<dbReference type="Pfam" id="PF20413">
    <property type="entry name" value="BLTP1_N"/>
    <property type="match status" value="2"/>
</dbReference>
<accession>A0A1S4EQP0</accession>
<gene>
    <name evidence="3" type="primary">LOC103521789</name>
</gene>
<dbReference type="GeneID" id="103521789"/>